<organism evidence="1 2">
    <name type="scientific">Sediminibacterium ginsengisoli</name>
    <dbReference type="NCBI Taxonomy" id="413434"/>
    <lineage>
        <taxon>Bacteria</taxon>
        <taxon>Pseudomonadati</taxon>
        <taxon>Bacteroidota</taxon>
        <taxon>Chitinophagia</taxon>
        <taxon>Chitinophagales</taxon>
        <taxon>Chitinophagaceae</taxon>
        <taxon>Sediminibacterium</taxon>
    </lineage>
</organism>
<evidence type="ECO:0000313" key="1">
    <source>
        <dbReference type="EMBL" id="SJZ33777.1"/>
    </source>
</evidence>
<protein>
    <submittedName>
        <fullName evidence="1">2'-5' RNA ligase</fullName>
    </submittedName>
</protein>
<dbReference type="PANTHER" id="PTHR40037">
    <property type="entry name" value="PHOSPHOESTERASE YJCG-RELATED"/>
    <property type="match status" value="1"/>
</dbReference>
<dbReference type="InterPro" id="IPR009097">
    <property type="entry name" value="Cyclic_Pdiesterase"/>
</dbReference>
<dbReference type="EMBL" id="FUWH01000001">
    <property type="protein sequence ID" value="SJZ33777.1"/>
    <property type="molecule type" value="Genomic_DNA"/>
</dbReference>
<sequence length="198" mass="23583">MQLMENYPACEYLLVLEPHEALRNTITEIKKSFAEKFEHPPAAYSKPHITLARFRQYELAEQRIVARLKPLIAASDSFLVELEDYGSFPTHTIYINVKTKTQLTTLVKSMRPLQRLMKMNEEHKPHFITEPHLTIARKLLPWQYEKGWLEYSHGHFSGKFMAEQVLLLRKRLHEKRYETAYRFQLLHERQETVQATLF</sequence>
<dbReference type="Proteomes" id="UP000190888">
    <property type="component" value="Unassembled WGS sequence"/>
</dbReference>
<dbReference type="AlphaFoldDB" id="A0A1T4JUN0"/>
<proteinExistence type="predicted"/>
<name>A0A1T4JUN0_9BACT</name>
<keyword evidence="1" id="KW-0436">Ligase</keyword>
<dbReference type="RefSeq" id="WP_078829548.1">
    <property type="nucleotide sequence ID" value="NZ_FUWH01000001.1"/>
</dbReference>
<dbReference type="SUPFAM" id="SSF55144">
    <property type="entry name" value="LigT-like"/>
    <property type="match status" value="1"/>
</dbReference>
<dbReference type="GO" id="GO:0016874">
    <property type="term" value="F:ligase activity"/>
    <property type="evidence" value="ECO:0007669"/>
    <property type="project" value="UniProtKB-KW"/>
</dbReference>
<dbReference type="PANTHER" id="PTHR40037:SF1">
    <property type="entry name" value="PHOSPHOESTERASE SAOUHSC_00951-RELATED"/>
    <property type="match status" value="1"/>
</dbReference>
<reference evidence="1 2" key="1">
    <citation type="submission" date="2017-02" db="EMBL/GenBank/DDBJ databases">
        <authorList>
            <person name="Peterson S.W."/>
        </authorList>
    </citation>
    <scope>NUCLEOTIDE SEQUENCE [LARGE SCALE GENOMIC DNA]</scope>
    <source>
        <strain evidence="1 2">DSM 22335</strain>
    </source>
</reference>
<dbReference type="Gene3D" id="3.90.1140.10">
    <property type="entry name" value="Cyclic phosphodiesterase"/>
    <property type="match status" value="1"/>
</dbReference>
<evidence type="ECO:0000313" key="2">
    <source>
        <dbReference type="Proteomes" id="UP000190888"/>
    </source>
</evidence>
<dbReference type="Pfam" id="PF13563">
    <property type="entry name" value="2_5_RNA_ligase2"/>
    <property type="match status" value="1"/>
</dbReference>
<accession>A0A1T4JUN0</accession>
<gene>
    <name evidence="1" type="ORF">SAMN04488132_101197</name>
</gene>
<keyword evidence="2" id="KW-1185">Reference proteome</keyword>
<dbReference type="InterPro" id="IPR050580">
    <property type="entry name" value="2H_phosphoesterase_YjcG-like"/>
</dbReference>
<dbReference type="STRING" id="413434.SAMN04488132_101197"/>